<evidence type="ECO:0000313" key="5">
    <source>
        <dbReference type="EMBL" id="SKB63562.1"/>
    </source>
</evidence>
<evidence type="ECO:0000256" key="2">
    <source>
        <dbReference type="ARBA" id="ARBA00022737"/>
    </source>
</evidence>
<dbReference type="OrthoDB" id="9770030at2"/>
<dbReference type="AlphaFoldDB" id="A0A1T5CVV6"/>
<dbReference type="Gene3D" id="3.40.250.10">
    <property type="entry name" value="Rhodanese-like domain"/>
    <property type="match status" value="2"/>
</dbReference>
<organism evidence="5 6">
    <name type="scientific">Acetoanaerobium noterae</name>
    <dbReference type="NCBI Taxonomy" id="745369"/>
    <lineage>
        <taxon>Bacteria</taxon>
        <taxon>Bacillati</taxon>
        <taxon>Bacillota</taxon>
        <taxon>Clostridia</taxon>
        <taxon>Peptostreptococcales</taxon>
        <taxon>Filifactoraceae</taxon>
        <taxon>Acetoanaerobium</taxon>
    </lineage>
</organism>
<dbReference type="PROSITE" id="PS50206">
    <property type="entry name" value="RHODANESE_3"/>
    <property type="match status" value="2"/>
</dbReference>
<evidence type="ECO:0000256" key="1">
    <source>
        <dbReference type="ARBA" id="ARBA00022679"/>
    </source>
</evidence>
<name>A0A1T5CVV6_9FIRM</name>
<proteinExistence type="predicted"/>
<dbReference type="PROSITE" id="PS51257">
    <property type="entry name" value="PROKAR_LIPOPROTEIN"/>
    <property type="match status" value="1"/>
</dbReference>
<keyword evidence="5" id="KW-0670">Pyruvate</keyword>
<feature type="domain" description="Rhodanese" evidence="4">
    <location>
        <begin position="270"/>
        <end position="327"/>
    </location>
</feature>
<dbReference type="PROSITE" id="PS00380">
    <property type="entry name" value="RHODANESE_1"/>
    <property type="match status" value="1"/>
</dbReference>
<dbReference type="SUPFAM" id="SSF52821">
    <property type="entry name" value="Rhodanese/Cell cycle control phosphatase"/>
    <property type="match status" value="2"/>
</dbReference>
<dbReference type="InterPro" id="IPR001763">
    <property type="entry name" value="Rhodanese-like_dom"/>
</dbReference>
<keyword evidence="3" id="KW-0732">Signal</keyword>
<dbReference type="SMART" id="SM00450">
    <property type="entry name" value="RHOD"/>
    <property type="match status" value="2"/>
</dbReference>
<dbReference type="EMBL" id="FUYN01000006">
    <property type="protein sequence ID" value="SKB63562.1"/>
    <property type="molecule type" value="Genomic_DNA"/>
</dbReference>
<protein>
    <submittedName>
        <fullName evidence="5">Thiosulfate/3-mercaptopyruvate sulfurtransferase</fullName>
    </submittedName>
</protein>
<feature type="signal peptide" evidence="3">
    <location>
        <begin position="1"/>
        <end position="24"/>
    </location>
</feature>
<reference evidence="6" key="1">
    <citation type="submission" date="2017-02" db="EMBL/GenBank/DDBJ databases">
        <authorList>
            <person name="Varghese N."/>
            <person name="Submissions S."/>
        </authorList>
    </citation>
    <scope>NUCLEOTIDE SEQUENCE [LARGE SCALE GENOMIC DNA]</scope>
    <source>
        <strain evidence="6">ATCC 35199</strain>
    </source>
</reference>
<dbReference type="GO" id="GO:0004792">
    <property type="term" value="F:thiosulfate-cyanide sulfurtransferase activity"/>
    <property type="evidence" value="ECO:0007669"/>
    <property type="project" value="InterPro"/>
</dbReference>
<keyword evidence="6" id="KW-1185">Reference proteome</keyword>
<feature type="chain" id="PRO_5038471624" evidence="3">
    <location>
        <begin position="25"/>
        <end position="339"/>
    </location>
</feature>
<dbReference type="PANTHER" id="PTHR11364:SF27">
    <property type="entry name" value="SULFURTRANSFERASE"/>
    <property type="match status" value="1"/>
</dbReference>
<accession>A0A1T5CVV6</accession>
<keyword evidence="1 5" id="KW-0808">Transferase</keyword>
<feature type="domain" description="Rhodanese" evidence="4">
    <location>
        <begin position="68"/>
        <end position="176"/>
    </location>
</feature>
<dbReference type="InterPro" id="IPR045078">
    <property type="entry name" value="TST/MPST-like"/>
</dbReference>
<evidence type="ECO:0000313" key="6">
    <source>
        <dbReference type="Proteomes" id="UP000243406"/>
    </source>
</evidence>
<dbReference type="CDD" id="cd01448">
    <property type="entry name" value="TST_Repeat_1"/>
    <property type="match status" value="1"/>
</dbReference>
<dbReference type="PANTHER" id="PTHR11364">
    <property type="entry name" value="THIOSULFATE SULFERTANSFERASE"/>
    <property type="match status" value="1"/>
</dbReference>
<dbReference type="CDD" id="cd01449">
    <property type="entry name" value="TST_Repeat_2"/>
    <property type="match status" value="1"/>
</dbReference>
<evidence type="ECO:0000259" key="4">
    <source>
        <dbReference type="PROSITE" id="PS50206"/>
    </source>
</evidence>
<sequence>MKKKLVTLFLSGLLVMSLATGCSAKPAEQGTQEQAAPEAEQTIASVEKTKVYVTPEWVKSVIDKNQPESENYIILEAAWGTEKDSPDYLKAHLPGAIHLNTDEIEEPEYWNIRNAEEITAVMSKYGITKDTTVIVYGPDSGTERVAFVMLWAGVENVKVLDGGLAAWTEAGYETEEGNILPTATTEDFGVQIPAHPEYVIAMPKDASEAMKANDKFRLVSIRSLDEFTGKISGYSYIEKTGEPEGALWGHDEFDYYNEDGTIADFDKAVQMWSEQGITKENEIAFYCGTGWRACVPWLMAYENGWTNVKLYDGGWFAWQMDETNPVQKITPEEAAARYN</sequence>
<dbReference type="InterPro" id="IPR001307">
    <property type="entry name" value="Thiosulphate_STrfase_CS"/>
</dbReference>
<gene>
    <name evidence="5" type="ORF">SAMN02745120_2396</name>
</gene>
<evidence type="ECO:0000256" key="3">
    <source>
        <dbReference type="SAM" id="SignalP"/>
    </source>
</evidence>
<dbReference type="Pfam" id="PF00581">
    <property type="entry name" value="Rhodanese"/>
    <property type="match status" value="2"/>
</dbReference>
<dbReference type="RefSeq" id="WP_079590180.1">
    <property type="nucleotide sequence ID" value="NZ_FUYN01000006.1"/>
</dbReference>
<dbReference type="Proteomes" id="UP000243406">
    <property type="component" value="Unassembled WGS sequence"/>
</dbReference>
<dbReference type="InterPro" id="IPR036873">
    <property type="entry name" value="Rhodanese-like_dom_sf"/>
</dbReference>
<keyword evidence="2" id="KW-0677">Repeat</keyword>